<evidence type="ECO:0000313" key="9">
    <source>
        <dbReference type="Proteomes" id="UP000234271"/>
    </source>
</evidence>
<name>A0A2N9YAC1_9GAMM</name>
<dbReference type="EMBL" id="CP018889">
    <property type="protein sequence ID" value="AUI67413.1"/>
    <property type="molecule type" value="Genomic_DNA"/>
</dbReference>
<evidence type="ECO:0000256" key="1">
    <source>
        <dbReference type="ARBA" id="ARBA00004651"/>
    </source>
</evidence>
<evidence type="ECO:0000313" key="8">
    <source>
        <dbReference type="EMBL" id="AUI67413.1"/>
    </source>
</evidence>
<feature type="transmembrane region" description="Helical" evidence="6">
    <location>
        <begin position="351"/>
        <end position="372"/>
    </location>
</feature>
<comment type="subcellular location">
    <subcellularLocation>
        <location evidence="1">Cell membrane</location>
        <topology evidence="1">Multi-pass membrane protein</topology>
    </subcellularLocation>
</comment>
<dbReference type="InterPro" id="IPR003838">
    <property type="entry name" value="ABC3_permease_C"/>
</dbReference>
<dbReference type="KEGG" id="blep:AL038_04975"/>
<accession>A0A2N9YAC1</accession>
<feature type="transmembrane region" description="Helical" evidence="6">
    <location>
        <begin position="20"/>
        <end position="40"/>
    </location>
</feature>
<organism evidence="8 9">
    <name type="scientific">Beggiatoa leptomitoformis</name>
    <dbReference type="NCBI Taxonomy" id="288004"/>
    <lineage>
        <taxon>Bacteria</taxon>
        <taxon>Pseudomonadati</taxon>
        <taxon>Pseudomonadota</taxon>
        <taxon>Gammaproteobacteria</taxon>
        <taxon>Thiotrichales</taxon>
        <taxon>Thiotrichaceae</taxon>
        <taxon>Beggiatoa</taxon>
    </lineage>
</organism>
<protein>
    <submittedName>
        <fullName evidence="8">FtsX-like permease family protein</fullName>
    </submittedName>
</protein>
<feature type="transmembrane region" description="Helical" evidence="6">
    <location>
        <begin position="793"/>
        <end position="818"/>
    </location>
</feature>
<feature type="transmembrane region" description="Helical" evidence="6">
    <location>
        <begin position="256"/>
        <end position="276"/>
    </location>
</feature>
<evidence type="ECO:0000259" key="7">
    <source>
        <dbReference type="Pfam" id="PF02687"/>
    </source>
</evidence>
<dbReference type="InterPro" id="IPR038766">
    <property type="entry name" value="Membrane_comp_ABC_pdt"/>
</dbReference>
<keyword evidence="9" id="KW-1185">Reference proteome</keyword>
<keyword evidence="3 6" id="KW-0812">Transmembrane</keyword>
<feature type="transmembrane region" description="Helical" evidence="6">
    <location>
        <begin position="708"/>
        <end position="729"/>
    </location>
</feature>
<feature type="transmembrane region" description="Helical" evidence="6">
    <location>
        <begin position="313"/>
        <end position="339"/>
    </location>
</feature>
<dbReference type="PANTHER" id="PTHR30287">
    <property type="entry name" value="MEMBRANE COMPONENT OF PREDICTED ABC SUPERFAMILY METABOLITE UPTAKE TRANSPORTER"/>
    <property type="match status" value="1"/>
</dbReference>
<dbReference type="Proteomes" id="UP000234271">
    <property type="component" value="Chromosome"/>
</dbReference>
<evidence type="ECO:0000256" key="4">
    <source>
        <dbReference type="ARBA" id="ARBA00022989"/>
    </source>
</evidence>
<evidence type="ECO:0000256" key="3">
    <source>
        <dbReference type="ARBA" id="ARBA00022692"/>
    </source>
</evidence>
<reference evidence="9" key="1">
    <citation type="submission" date="2016-12" db="EMBL/GenBank/DDBJ databases">
        <title>Complete Genome Sequence of Beggiatoa leptomitiformis D-401.</title>
        <authorList>
            <person name="Fomenkov A."/>
            <person name="Vincze T."/>
            <person name="Grabovich M."/>
            <person name="Anton B.P."/>
            <person name="Dubinina G."/>
            <person name="Orlova M."/>
            <person name="Belousova E."/>
            <person name="Roberts R.J."/>
        </authorList>
    </citation>
    <scope>NUCLEOTIDE SEQUENCE [LARGE SCALE GENOMIC DNA]</scope>
    <source>
        <strain evidence="9">D-401</strain>
    </source>
</reference>
<dbReference type="Pfam" id="PF02687">
    <property type="entry name" value="FtsX"/>
    <property type="match status" value="2"/>
</dbReference>
<dbReference type="PANTHER" id="PTHR30287:SF1">
    <property type="entry name" value="INNER MEMBRANE PROTEIN"/>
    <property type="match status" value="1"/>
</dbReference>
<feature type="transmembrane region" description="Helical" evidence="6">
    <location>
        <begin position="419"/>
        <end position="445"/>
    </location>
</feature>
<proteinExistence type="predicted"/>
<feature type="transmembrane region" description="Helical" evidence="6">
    <location>
        <begin position="466"/>
        <end position="489"/>
    </location>
</feature>
<dbReference type="GO" id="GO:0005886">
    <property type="term" value="C:plasma membrane"/>
    <property type="evidence" value="ECO:0007669"/>
    <property type="project" value="UniProtKB-SubCell"/>
</dbReference>
<dbReference type="AlphaFoldDB" id="A0A2N9YAC1"/>
<dbReference type="STRING" id="288004.AL038_04975"/>
<keyword evidence="5 6" id="KW-0472">Membrane</keyword>
<dbReference type="RefSeq" id="WP_062149887.1">
    <property type="nucleotide sequence ID" value="NZ_CP012373.2"/>
</dbReference>
<evidence type="ECO:0000256" key="2">
    <source>
        <dbReference type="ARBA" id="ARBA00022475"/>
    </source>
</evidence>
<evidence type="ECO:0000256" key="6">
    <source>
        <dbReference type="SAM" id="Phobius"/>
    </source>
</evidence>
<sequence length="829" mass="90295">MQALKLALRSLPRDWRTTELRILALALLVAVTAVTSVGFFTDRVYQVMANQAADMLGADVRVNSESALPDTYQDAAHQQQLKTATVLSFPTVIVQEEDTVLVSLKAVSAGYPLRGELRIADNAFDTDRVAQDIPARGKVWIDARLLAQLNLKMGDSLPLGHSSFSIEKVVTYEPDRSGLFLQLAPRVLLNIADVADTGLIGVGSRVNYQLLIAGEANAVANYRAWLTPQLKDNQMIKGVEDNNPQFNIALRRSEQFLGLAALVAVILAGAAIAVAARHFADKQADTSAIMRCLGASQRLIMHIYLWRMFSLGLLASGLGCLMGWLAQTVLATLLASFVPSSAGLPTASLNPLFMGVAVGFITLFGFALPPILRIHAVPPLRVLRHELNATPPRVRQVLGLASVAMISLLLWQAGDIKMAGWLIAGVLLTLVLLSGVAYGLVYSLRGLRDNVGMTWRFGLSNLTRRLQASSIQLTAFGLGIMALLLLAVVRVDLLNAWQQNLPEGTPNYFIVNIQPDQVEPLKAHLDAQHLSTSGIYPMAVGRFVAINGNPVVAENYESDRARRFAERTFNLSSAATLPKDNEIIDGVFKHDSATKELSVEEDFAKDMGVKLGDVLRFSVGGQEIEATVTSLRRVKWDTFNVNFFVLGSPDTTETLAHTYVTSFYLSSERSHLIPELAKLFNGVTVFDLNVIMQQVRILMDRAVLGIQYVFLFTLLSGIMVLYAALSATYEERLYESAILRTLGATRRQILMGLLSEFSILGGLAGLLAASVASLIGWILAVQIFELPYSFNPILWLIGIIGGALGVGLAGLLGTRTVLHKPPLMTLRQV</sequence>
<keyword evidence="4 6" id="KW-1133">Transmembrane helix</keyword>
<evidence type="ECO:0000256" key="5">
    <source>
        <dbReference type="ARBA" id="ARBA00023136"/>
    </source>
</evidence>
<feature type="domain" description="ABC3 transporter permease C-terminal" evidence="7">
    <location>
        <begin position="709"/>
        <end position="822"/>
    </location>
</feature>
<keyword evidence="2" id="KW-1003">Cell membrane</keyword>
<feature type="domain" description="ABC3 transporter permease C-terminal" evidence="7">
    <location>
        <begin position="259"/>
        <end position="374"/>
    </location>
</feature>
<feature type="transmembrane region" description="Helical" evidence="6">
    <location>
        <begin position="750"/>
        <end position="781"/>
    </location>
</feature>
<dbReference type="OrthoDB" id="5292592at2"/>
<gene>
    <name evidence="8" type="ORF">BLE401_01020</name>
</gene>